<evidence type="ECO:0000313" key="1">
    <source>
        <dbReference type="EMBL" id="OGE65325.1"/>
    </source>
</evidence>
<dbReference type="EMBL" id="MFDO01000019">
    <property type="protein sequence ID" value="OGE65325.1"/>
    <property type="molecule type" value="Genomic_DNA"/>
</dbReference>
<evidence type="ECO:0000313" key="2">
    <source>
        <dbReference type="Proteomes" id="UP000178017"/>
    </source>
</evidence>
<gene>
    <name evidence="1" type="ORF">A3B49_03510</name>
</gene>
<reference evidence="1 2" key="1">
    <citation type="journal article" date="2016" name="Nat. Commun.">
        <title>Thousands of microbial genomes shed light on interconnected biogeochemical processes in an aquifer system.</title>
        <authorList>
            <person name="Anantharaman K."/>
            <person name="Brown C.T."/>
            <person name="Hug L.A."/>
            <person name="Sharon I."/>
            <person name="Castelle C.J."/>
            <person name="Probst A.J."/>
            <person name="Thomas B.C."/>
            <person name="Singh A."/>
            <person name="Wilkins M.J."/>
            <person name="Karaoz U."/>
            <person name="Brodie E.L."/>
            <person name="Williams K.H."/>
            <person name="Hubbard S.S."/>
            <person name="Banfield J.F."/>
        </authorList>
    </citation>
    <scope>NUCLEOTIDE SEQUENCE [LARGE SCALE GENOMIC DNA]</scope>
</reference>
<proteinExistence type="predicted"/>
<dbReference type="AlphaFoldDB" id="A0A1F5MIZ5"/>
<accession>A0A1F5MIZ5</accession>
<protein>
    <submittedName>
        <fullName evidence="1">Uncharacterized protein</fullName>
    </submittedName>
</protein>
<organism evidence="1 2">
    <name type="scientific">Candidatus Daviesbacteria bacterium RIFCSPLOWO2_01_FULL_40_24</name>
    <dbReference type="NCBI Taxonomy" id="1797787"/>
    <lineage>
        <taxon>Bacteria</taxon>
        <taxon>Candidatus Daviesiibacteriota</taxon>
    </lineage>
</organism>
<dbReference type="Proteomes" id="UP000178017">
    <property type="component" value="Unassembled WGS sequence"/>
</dbReference>
<sequence length="82" mass="8983">MKKLVIISLLVVSIVTYWIINNRLGVSKSSVILVEQNKAVPTITITPSATPLPINKDTNLENALDSLAPSDFSSEYPKLTEK</sequence>
<comment type="caution">
    <text evidence="1">The sequence shown here is derived from an EMBL/GenBank/DDBJ whole genome shotgun (WGS) entry which is preliminary data.</text>
</comment>
<name>A0A1F5MIZ5_9BACT</name>